<evidence type="ECO:0008006" key="3">
    <source>
        <dbReference type="Google" id="ProtNLM"/>
    </source>
</evidence>
<dbReference type="EMBL" id="QJVJ01000004">
    <property type="protein sequence ID" value="PYI55188.1"/>
    <property type="molecule type" value="Genomic_DNA"/>
</dbReference>
<dbReference type="RefSeq" id="WP_110840182.1">
    <property type="nucleotide sequence ID" value="NZ_QJVJ01000004.1"/>
</dbReference>
<reference evidence="1 2" key="1">
    <citation type="submission" date="2018-05" db="EMBL/GenBank/DDBJ databases">
        <title>Paenibacillus flagellatus sp. nov., isolated from selenium mineral soil.</title>
        <authorList>
            <person name="Dai X."/>
        </authorList>
    </citation>
    <scope>NUCLEOTIDE SEQUENCE [LARGE SCALE GENOMIC DNA]</scope>
    <source>
        <strain evidence="1 2">DXL2</strain>
    </source>
</reference>
<sequence length="267" mass="28906">MEQLRIVRMRTRVSLVVWLRDGFGSGPPTDRNIEVRLLGFPRKPIGKPDGTYVFNDLEPGDYKLAVASTYYFRETLDVSVGNANEIVHFPLVPLPSYPFRPNDTLVRAMVTDSAGRPIGGAEATATPLSEECAVGRVADEKAGKGSDEISIASLIGRIDPRDALELAGRAAKQGRERVVVSGAIEHRKRFRLDIPLSSAYARGSLVYPVYRARTTERGELAVAIAGGRTSAYPLRISLDIPGGEGKTAAKEIVVTEGATTNIGTWIV</sequence>
<dbReference type="Proteomes" id="UP000247476">
    <property type="component" value="Unassembled WGS sequence"/>
</dbReference>
<keyword evidence="2" id="KW-1185">Reference proteome</keyword>
<dbReference type="AlphaFoldDB" id="A0A2V5K777"/>
<comment type="caution">
    <text evidence="1">The sequence shown here is derived from an EMBL/GenBank/DDBJ whole genome shotgun (WGS) entry which is preliminary data.</text>
</comment>
<organism evidence="1 2">
    <name type="scientific">Paenibacillus flagellatus</name>
    <dbReference type="NCBI Taxonomy" id="2211139"/>
    <lineage>
        <taxon>Bacteria</taxon>
        <taxon>Bacillati</taxon>
        <taxon>Bacillota</taxon>
        <taxon>Bacilli</taxon>
        <taxon>Bacillales</taxon>
        <taxon>Paenibacillaceae</taxon>
        <taxon>Paenibacillus</taxon>
    </lineage>
</organism>
<protein>
    <recommendedName>
        <fullName evidence="3">Carboxypeptidase regulatory-like domain-containing protein</fullName>
    </recommendedName>
</protein>
<evidence type="ECO:0000313" key="2">
    <source>
        <dbReference type="Proteomes" id="UP000247476"/>
    </source>
</evidence>
<dbReference type="GO" id="GO:0030246">
    <property type="term" value="F:carbohydrate binding"/>
    <property type="evidence" value="ECO:0007669"/>
    <property type="project" value="InterPro"/>
</dbReference>
<accession>A0A2V5K777</accession>
<gene>
    <name evidence="1" type="ORF">DLM86_11740</name>
</gene>
<name>A0A2V5K777_9BACL</name>
<dbReference type="OrthoDB" id="2380855at2"/>
<proteinExistence type="predicted"/>
<evidence type="ECO:0000313" key="1">
    <source>
        <dbReference type="EMBL" id="PYI55188.1"/>
    </source>
</evidence>
<dbReference type="SUPFAM" id="SSF49452">
    <property type="entry name" value="Starch-binding domain-like"/>
    <property type="match status" value="1"/>
</dbReference>
<dbReference type="InterPro" id="IPR013784">
    <property type="entry name" value="Carb-bd-like_fold"/>
</dbReference>